<keyword evidence="3" id="KW-1185">Reference proteome</keyword>
<evidence type="ECO:0000313" key="2">
    <source>
        <dbReference type="EMBL" id="CAK0869076.1"/>
    </source>
</evidence>
<name>A0ABN9VAK6_9DINO</name>
<sequence>MRPRRPPKGSGARAPGQLLQAGPGAHVRSAALAWSENGRSGAFERFTLALEHEINEGRFYLEPMVNGDVVCVTPTIGLRLVNDEGQVLLQLGKWSSSRVHVHGRLPSIVRRPEERLVDAFGRLTEGKLAPFMGQFEETFTEEVDKLGRDIHATFRTRYLQVIQHACLSGSEWQQRMRRMSNSAAGGADPSVPASLSPAAGRRGELTRMSTSTSDFCDASQALRESPSRGNGRKLTIGQGSSSSGAITSSGAIASSSTRGSICRDARSSRGAIGRDISTMESGGSWASASQNVGGLARLLTRLSGRATALGGVGHAERQHETAGRPDMYAHRHEECIYVFAFVPEDLAEAICRGEDHADEIVSLWMNGVALDERPSDAFDGALSSPSASRPAGANSATASSGASHTQASEPLSPGLRVGSPSGSSRASPSGLASAASRAAAQDDGARWRLSSATSELRLTFASEDSDKGSEGSRVCI</sequence>
<organism evidence="2 3">
    <name type="scientific">Prorocentrum cordatum</name>
    <dbReference type="NCBI Taxonomy" id="2364126"/>
    <lineage>
        <taxon>Eukaryota</taxon>
        <taxon>Sar</taxon>
        <taxon>Alveolata</taxon>
        <taxon>Dinophyceae</taxon>
        <taxon>Prorocentrales</taxon>
        <taxon>Prorocentraceae</taxon>
        <taxon>Prorocentrum</taxon>
    </lineage>
</organism>
<comment type="caution">
    <text evidence="2">The sequence shown here is derived from an EMBL/GenBank/DDBJ whole genome shotgun (WGS) entry which is preliminary data.</text>
</comment>
<gene>
    <name evidence="2" type="ORF">PCOR1329_LOCUS55551</name>
</gene>
<feature type="region of interest" description="Disordered" evidence="1">
    <location>
        <begin position="1"/>
        <end position="20"/>
    </location>
</feature>
<feature type="compositionally biased region" description="Low complexity" evidence="1">
    <location>
        <begin position="235"/>
        <end position="252"/>
    </location>
</feature>
<feature type="compositionally biased region" description="Low complexity" evidence="1">
    <location>
        <begin position="391"/>
        <end position="408"/>
    </location>
</feature>
<feature type="region of interest" description="Disordered" evidence="1">
    <location>
        <begin position="177"/>
        <end position="252"/>
    </location>
</feature>
<accession>A0ABN9VAK6</accession>
<dbReference type="Proteomes" id="UP001189429">
    <property type="component" value="Unassembled WGS sequence"/>
</dbReference>
<feature type="region of interest" description="Disordered" evidence="1">
    <location>
        <begin position="376"/>
        <end position="446"/>
    </location>
</feature>
<reference evidence="2" key="1">
    <citation type="submission" date="2023-10" db="EMBL/GenBank/DDBJ databases">
        <authorList>
            <person name="Chen Y."/>
            <person name="Shah S."/>
            <person name="Dougan E. K."/>
            <person name="Thang M."/>
            <person name="Chan C."/>
        </authorList>
    </citation>
    <scope>NUCLEOTIDE SEQUENCE [LARGE SCALE GENOMIC DNA]</scope>
</reference>
<evidence type="ECO:0000256" key="1">
    <source>
        <dbReference type="SAM" id="MobiDB-lite"/>
    </source>
</evidence>
<protein>
    <submittedName>
        <fullName evidence="2">Uncharacterized protein</fullName>
    </submittedName>
</protein>
<dbReference type="EMBL" id="CAUYUJ010016815">
    <property type="protein sequence ID" value="CAK0869076.1"/>
    <property type="molecule type" value="Genomic_DNA"/>
</dbReference>
<proteinExistence type="predicted"/>
<feature type="compositionally biased region" description="Low complexity" evidence="1">
    <location>
        <begin position="419"/>
        <end position="439"/>
    </location>
</feature>
<evidence type="ECO:0000313" key="3">
    <source>
        <dbReference type="Proteomes" id="UP001189429"/>
    </source>
</evidence>